<keyword evidence="2 5" id="KW-0479">Metal-binding</keyword>
<dbReference type="CDD" id="cd01310">
    <property type="entry name" value="TatD_DNAse"/>
    <property type="match status" value="1"/>
</dbReference>
<dbReference type="EMBL" id="CACRXK020000161">
    <property type="protein sequence ID" value="CAB3979033.1"/>
    <property type="molecule type" value="Genomic_DNA"/>
</dbReference>
<evidence type="ECO:0000313" key="6">
    <source>
        <dbReference type="EMBL" id="CAB3979033.1"/>
    </source>
</evidence>
<dbReference type="OrthoDB" id="413993at2759"/>
<accession>A0A6S7FQ18</accession>
<evidence type="ECO:0000313" key="7">
    <source>
        <dbReference type="Proteomes" id="UP001152795"/>
    </source>
</evidence>
<dbReference type="InterPro" id="IPR018228">
    <property type="entry name" value="DNase_TatD-rel_CS"/>
</dbReference>
<dbReference type="InterPro" id="IPR001130">
    <property type="entry name" value="TatD-like"/>
</dbReference>
<organism evidence="6 7">
    <name type="scientific">Paramuricea clavata</name>
    <name type="common">Red gorgonian</name>
    <name type="synonym">Violescent sea-whip</name>
    <dbReference type="NCBI Taxonomy" id="317549"/>
    <lineage>
        <taxon>Eukaryota</taxon>
        <taxon>Metazoa</taxon>
        <taxon>Cnidaria</taxon>
        <taxon>Anthozoa</taxon>
        <taxon>Octocorallia</taxon>
        <taxon>Malacalcyonacea</taxon>
        <taxon>Plexauridae</taxon>
        <taxon>Paramuricea</taxon>
    </lineage>
</organism>
<dbReference type="Pfam" id="PF01026">
    <property type="entry name" value="TatD_DNase"/>
    <property type="match status" value="1"/>
</dbReference>
<dbReference type="PROSITE" id="PS01091">
    <property type="entry name" value="TATD_3"/>
    <property type="match status" value="1"/>
</dbReference>
<dbReference type="GO" id="GO:0046872">
    <property type="term" value="F:metal ion binding"/>
    <property type="evidence" value="ECO:0007669"/>
    <property type="project" value="UniProtKB-KW"/>
</dbReference>
<proteinExistence type="inferred from homology"/>
<evidence type="ECO:0000256" key="1">
    <source>
        <dbReference type="ARBA" id="ARBA00009275"/>
    </source>
</evidence>
<sequence length="292" mass="33152">MFLKKYCLICQFNHMDEIQMNCFIDCHAHLSANEFDDDIGVVLEQAKEVGVKAILGVTEFKSEFQKVMDLSERFPDIVAPCLGIHPVQGDPREKQRPANLEDLVGVEEMIRLHKEKLFAIGEIGLDLTPRYFDPDKKEMQREGQYKVFSRQIELAKELDLPVNVHSRSAGRPTINFLKEHGASKVLLHAFDGKPSVAMQGVEAGYYFSFPPSIVRSEQKQKLAKVLPLSNILLETDSPALGIEKQVRNEPKFIQSSCEMIAKIKGLKPEQVAVETTRNALKLFPKLQRYIKI</sequence>
<dbReference type="GO" id="GO:0016788">
    <property type="term" value="F:hydrolase activity, acting on ester bonds"/>
    <property type="evidence" value="ECO:0007669"/>
    <property type="project" value="InterPro"/>
</dbReference>
<dbReference type="AlphaFoldDB" id="A0A6S7FQ18"/>
<keyword evidence="3" id="KW-0378">Hydrolase</keyword>
<evidence type="ECO:0000256" key="3">
    <source>
        <dbReference type="ARBA" id="ARBA00022801"/>
    </source>
</evidence>
<comment type="caution">
    <text evidence="6">The sequence shown here is derived from an EMBL/GenBank/DDBJ whole genome shotgun (WGS) entry which is preliminary data.</text>
</comment>
<dbReference type="SUPFAM" id="SSF51556">
    <property type="entry name" value="Metallo-dependent hydrolases"/>
    <property type="match status" value="1"/>
</dbReference>
<dbReference type="PIRSF" id="PIRSF005902">
    <property type="entry name" value="DNase_TatD"/>
    <property type="match status" value="1"/>
</dbReference>
<dbReference type="Gene3D" id="3.20.20.140">
    <property type="entry name" value="Metal-dependent hydrolases"/>
    <property type="match status" value="1"/>
</dbReference>
<comment type="function">
    <text evidence="4">Exhibits 3'-exonuclease activities and apurinic/apyrimidinic (AP) endonuclease (in vitro). Show preferential AP endonuclease activity on double-stranded DNA substrates and 3'- exonuclease activity on single-stranded DNA.</text>
</comment>
<gene>
    <name evidence="6" type="ORF">PACLA_8A049802</name>
</gene>
<name>A0A6S7FQ18_PARCT</name>
<keyword evidence="7" id="KW-1185">Reference proteome</keyword>
<feature type="binding site" evidence="5">
    <location>
        <position position="29"/>
    </location>
    <ligand>
        <name>a divalent metal cation</name>
        <dbReference type="ChEBI" id="CHEBI:60240"/>
        <label>1</label>
    </ligand>
</feature>
<dbReference type="PANTHER" id="PTHR46317:SF1">
    <property type="entry name" value="HYDROLASE, TATD FAMILY"/>
    <property type="match status" value="1"/>
</dbReference>
<dbReference type="PANTHER" id="PTHR46317">
    <property type="entry name" value="HYDROLASE OF PHP SUPERFAMILY-RELATED PROTEIN"/>
    <property type="match status" value="1"/>
</dbReference>
<feature type="binding site" evidence="5">
    <location>
        <position position="27"/>
    </location>
    <ligand>
        <name>a divalent metal cation</name>
        <dbReference type="ChEBI" id="CHEBI:60240"/>
        <label>1</label>
    </ligand>
</feature>
<evidence type="ECO:0000256" key="4">
    <source>
        <dbReference type="ARBA" id="ARBA00093287"/>
    </source>
</evidence>
<feature type="binding site" evidence="5">
    <location>
        <position position="188"/>
    </location>
    <ligand>
        <name>a divalent metal cation</name>
        <dbReference type="ChEBI" id="CHEBI:60240"/>
        <label>2</label>
    </ligand>
</feature>
<feature type="binding site" evidence="5">
    <location>
        <position position="122"/>
    </location>
    <ligand>
        <name>a divalent metal cation</name>
        <dbReference type="ChEBI" id="CHEBI:60240"/>
        <label>1</label>
    </ligand>
</feature>
<reference evidence="6" key="1">
    <citation type="submission" date="2020-04" db="EMBL/GenBank/DDBJ databases">
        <authorList>
            <person name="Alioto T."/>
            <person name="Alioto T."/>
            <person name="Gomez Garrido J."/>
        </authorList>
    </citation>
    <scope>NUCLEOTIDE SEQUENCE</scope>
    <source>
        <strain evidence="6">A484AB</strain>
    </source>
</reference>
<dbReference type="InterPro" id="IPR032466">
    <property type="entry name" value="Metal_Hydrolase"/>
</dbReference>
<evidence type="ECO:0000256" key="2">
    <source>
        <dbReference type="ARBA" id="ARBA00022723"/>
    </source>
</evidence>
<evidence type="ECO:0000256" key="5">
    <source>
        <dbReference type="PIRSR" id="PIRSR005902-1"/>
    </source>
</evidence>
<feature type="binding site" evidence="5">
    <location>
        <position position="236"/>
    </location>
    <ligand>
        <name>a divalent metal cation</name>
        <dbReference type="ChEBI" id="CHEBI:60240"/>
        <label>1</label>
    </ligand>
</feature>
<dbReference type="Proteomes" id="UP001152795">
    <property type="component" value="Unassembled WGS sequence"/>
</dbReference>
<protein>
    <submittedName>
        <fullName evidence="6">Deoxyribonuclease TATDN3 isoform X1</fullName>
    </submittedName>
</protein>
<feature type="binding site" evidence="5">
    <location>
        <position position="165"/>
    </location>
    <ligand>
        <name>a divalent metal cation</name>
        <dbReference type="ChEBI" id="CHEBI:60240"/>
        <label>2</label>
    </ligand>
</feature>
<comment type="similarity">
    <text evidence="1">Belongs to the metallo-dependent hydrolases superfamily. TatD-type hydrolase family.</text>
</comment>